<keyword evidence="3" id="KW-1185">Reference proteome</keyword>
<feature type="compositionally biased region" description="Basic and acidic residues" evidence="1">
    <location>
        <begin position="127"/>
        <end position="136"/>
    </location>
</feature>
<evidence type="ECO:0000313" key="3">
    <source>
        <dbReference type="Proteomes" id="UP001500363"/>
    </source>
</evidence>
<evidence type="ECO:0000313" key="2">
    <source>
        <dbReference type="EMBL" id="GAA1554497.1"/>
    </source>
</evidence>
<protein>
    <recommendedName>
        <fullName evidence="4">DUF2742 domain-containing protein</fullName>
    </recommendedName>
</protein>
<evidence type="ECO:0000256" key="1">
    <source>
        <dbReference type="SAM" id="MobiDB-lite"/>
    </source>
</evidence>
<reference evidence="2 3" key="1">
    <citation type="journal article" date="2019" name="Int. J. Syst. Evol. Microbiol.">
        <title>The Global Catalogue of Microorganisms (GCM) 10K type strain sequencing project: providing services to taxonomists for standard genome sequencing and annotation.</title>
        <authorList>
            <consortium name="The Broad Institute Genomics Platform"/>
            <consortium name="The Broad Institute Genome Sequencing Center for Infectious Disease"/>
            <person name="Wu L."/>
            <person name="Ma J."/>
        </authorList>
    </citation>
    <scope>NUCLEOTIDE SEQUENCE [LARGE SCALE GENOMIC DNA]</scope>
    <source>
        <strain evidence="2 3">JCM 14303</strain>
    </source>
</reference>
<accession>A0ABN2C8R0</accession>
<name>A0ABN2C8R0_9ACTN</name>
<dbReference type="Proteomes" id="UP001500363">
    <property type="component" value="Unassembled WGS sequence"/>
</dbReference>
<comment type="caution">
    <text evidence="2">The sequence shown here is derived from an EMBL/GenBank/DDBJ whole genome shotgun (WGS) entry which is preliminary data.</text>
</comment>
<dbReference type="RefSeq" id="WP_344181752.1">
    <property type="nucleotide sequence ID" value="NZ_BAAANC010000004.1"/>
</dbReference>
<evidence type="ECO:0008006" key="4">
    <source>
        <dbReference type="Google" id="ProtNLM"/>
    </source>
</evidence>
<feature type="compositionally biased region" description="Low complexity" evidence="1">
    <location>
        <begin position="145"/>
        <end position="158"/>
    </location>
</feature>
<organism evidence="2 3">
    <name type="scientific">Kribbella lupini</name>
    <dbReference type="NCBI Taxonomy" id="291602"/>
    <lineage>
        <taxon>Bacteria</taxon>
        <taxon>Bacillati</taxon>
        <taxon>Actinomycetota</taxon>
        <taxon>Actinomycetes</taxon>
        <taxon>Propionibacteriales</taxon>
        <taxon>Kribbellaceae</taxon>
        <taxon>Kribbella</taxon>
    </lineage>
</organism>
<gene>
    <name evidence="2" type="ORF">GCM10009741_68720</name>
</gene>
<dbReference type="Pfam" id="PF10888">
    <property type="entry name" value="DUF2742"/>
    <property type="match status" value="1"/>
</dbReference>
<dbReference type="InterPro" id="IPR024384">
    <property type="entry name" value="DUF2742"/>
</dbReference>
<feature type="region of interest" description="Disordered" evidence="1">
    <location>
        <begin position="118"/>
        <end position="158"/>
    </location>
</feature>
<sequence>MLPPRFTPTEPALTHERTSWAKTMVAHINDRPRYGSPAWARLADTDPRKLAAAIVAAECWATARDDLPARLAAELDAHRAADQTAWEHWRSDHAGEHAAMARRMVRSLLDPSMRELGRRLSMTEAQRVAEARRPRPGDYQPHPTADAAQNAAQEGQAA</sequence>
<dbReference type="EMBL" id="BAAANC010000004">
    <property type="protein sequence ID" value="GAA1554497.1"/>
    <property type="molecule type" value="Genomic_DNA"/>
</dbReference>
<proteinExistence type="predicted"/>